<dbReference type="STRING" id="478820.A0A196SFI2"/>
<protein>
    <submittedName>
        <fullName evidence="7">Ribosome biogenesis protein BRX1</fullName>
    </submittedName>
</protein>
<feature type="domain" description="Brix" evidence="6">
    <location>
        <begin position="31"/>
        <end position="235"/>
    </location>
</feature>
<evidence type="ECO:0000256" key="1">
    <source>
        <dbReference type="ARBA" id="ARBA00004604"/>
    </source>
</evidence>
<dbReference type="GO" id="GO:0000027">
    <property type="term" value="P:ribosomal large subunit assembly"/>
    <property type="evidence" value="ECO:0007669"/>
    <property type="project" value="TreeGrafter"/>
</dbReference>
<dbReference type="Proteomes" id="UP000078348">
    <property type="component" value="Unassembled WGS sequence"/>
</dbReference>
<evidence type="ECO:0000256" key="2">
    <source>
        <dbReference type="ARBA" id="ARBA00006369"/>
    </source>
</evidence>
<proteinExistence type="inferred from homology"/>
<evidence type="ECO:0000256" key="3">
    <source>
        <dbReference type="ARBA" id="ARBA00022517"/>
    </source>
</evidence>
<dbReference type="GO" id="GO:0019843">
    <property type="term" value="F:rRNA binding"/>
    <property type="evidence" value="ECO:0007669"/>
    <property type="project" value="InterPro"/>
</dbReference>
<dbReference type="FunFam" id="3.40.50.10480:FF:000009">
    <property type="entry name" value="Ribosome biogenesis protein, putative"/>
    <property type="match status" value="1"/>
</dbReference>
<dbReference type="PANTHER" id="PTHR13634">
    <property type="entry name" value="RIBOSOME BIOGENESIS PROTEIN BRIX"/>
    <property type="match status" value="1"/>
</dbReference>
<evidence type="ECO:0000256" key="4">
    <source>
        <dbReference type="ARBA" id="ARBA00023242"/>
    </source>
</evidence>
<dbReference type="GO" id="GO:0005730">
    <property type="term" value="C:nucleolus"/>
    <property type="evidence" value="ECO:0007669"/>
    <property type="project" value="UniProtKB-SubCell"/>
</dbReference>
<feature type="region of interest" description="Disordered" evidence="5">
    <location>
        <begin position="1"/>
        <end position="22"/>
    </location>
</feature>
<keyword evidence="8" id="KW-1185">Reference proteome</keyword>
<dbReference type="PANTHER" id="PTHR13634:SF0">
    <property type="entry name" value="RIBOSOME BIOGENESIS PROTEIN BRX1 HOMOLOG"/>
    <property type="match status" value="1"/>
</dbReference>
<gene>
    <name evidence="7" type="ORF">AV274_2461</name>
</gene>
<evidence type="ECO:0000313" key="7">
    <source>
        <dbReference type="EMBL" id="OAO15820.1"/>
    </source>
</evidence>
<evidence type="ECO:0000256" key="5">
    <source>
        <dbReference type="SAM" id="MobiDB-lite"/>
    </source>
</evidence>
<dbReference type="EMBL" id="LXWW01000116">
    <property type="protein sequence ID" value="OAO15820.1"/>
    <property type="molecule type" value="Genomic_DNA"/>
</dbReference>
<organism evidence="7 8">
    <name type="scientific">Blastocystis sp. subtype 1 (strain ATCC 50177 / NandII)</name>
    <dbReference type="NCBI Taxonomy" id="478820"/>
    <lineage>
        <taxon>Eukaryota</taxon>
        <taxon>Sar</taxon>
        <taxon>Stramenopiles</taxon>
        <taxon>Bigyra</taxon>
        <taxon>Opalozoa</taxon>
        <taxon>Opalinata</taxon>
        <taxon>Blastocystidae</taxon>
        <taxon>Blastocystis</taxon>
    </lineage>
</organism>
<comment type="subcellular location">
    <subcellularLocation>
        <location evidence="1">Nucleus</location>
        <location evidence="1">Nucleolus</location>
    </subcellularLocation>
</comment>
<keyword evidence="3" id="KW-0690">Ribosome biogenesis</keyword>
<dbReference type="SMART" id="SM00879">
    <property type="entry name" value="Brix"/>
    <property type="match status" value="1"/>
</dbReference>
<accession>A0A196SFI2</accession>
<dbReference type="OrthoDB" id="1638493at2759"/>
<keyword evidence="4" id="KW-0539">Nucleus</keyword>
<dbReference type="GO" id="GO:0006364">
    <property type="term" value="P:rRNA processing"/>
    <property type="evidence" value="ECO:0007669"/>
    <property type="project" value="InterPro"/>
</dbReference>
<dbReference type="PROSITE" id="PS50833">
    <property type="entry name" value="BRIX"/>
    <property type="match status" value="1"/>
</dbReference>
<dbReference type="InterPro" id="IPR026532">
    <property type="entry name" value="BRX1"/>
</dbReference>
<sequence length="292" mass="33724">MEKDKKVAMKGKKSAAPQPAVKEKVKYTNKQRCLVLASRGVNYRTRHLMKDLESLMPHYKPDVKLDIKKGLAEITDIAEMKSCTYSIFFETRRHTDVYMWISRIPNGPSVRFLLQNVHTTEELKMTGNCLMGSRPLLLFDKQFDSAPELQLIKALFKEVFAVPLGHPKSKPFVDHVMSFFVVDGKIWIRNYQISEKGLTEHDAEKFAKRGEEPSLTEIGPRMVLEIIRIFDDSFTGKTLYENPNYVSPTAARSMEKKKNSGSYAKRMKALERLEQRREEMILPEDELADVFQ</sequence>
<dbReference type="AlphaFoldDB" id="A0A196SFI2"/>
<dbReference type="Pfam" id="PF04427">
    <property type="entry name" value="Brix"/>
    <property type="match status" value="1"/>
</dbReference>
<comment type="caution">
    <text evidence="7">The sequence shown here is derived from an EMBL/GenBank/DDBJ whole genome shotgun (WGS) entry which is preliminary data.</text>
</comment>
<dbReference type="SUPFAM" id="SSF52954">
    <property type="entry name" value="Class II aaRS ABD-related"/>
    <property type="match status" value="1"/>
</dbReference>
<comment type="similarity">
    <text evidence="2">Belongs to the BRX1 family.</text>
</comment>
<dbReference type="Gene3D" id="3.40.50.10480">
    <property type="entry name" value="Probable brix-domain ribosomal biogenesis protein"/>
    <property type="match status" value="1"/>
</dbReference>
<evidence type="ECO:0000259" key="6">
    <source>
        <dbReference type="PROSITE" id="PS50833"/>
    </source>
</evidence>
<reference evidence="7 8" key="1">
    <citation type="submission" date="2016-05" db="EMBL/GenBank/DDBJ databases">
        <title>Nuclear genome of Blastocystis sp. subtype 1 NandII.</title>
        <authorList>
            <person name="Gentekaki E."/>
            <person name="Curtis B."/>
            <person name="Stairs C."/>
            <person name="Eme L."/>
            <person name="Herman E."/>
            <person name="Klimes V."/>
            <person name="Arias M.C."/>
            <person name="Elias M."/>
            <person name="Hilliou F."/>
            <person name="Klute M."/>
            <person name="Malik S.-B."/>
            <person name="Pightling A."/>
            <person name="Rachubinski R."/>
            <person name="Salas D."/>
            <person name="Schlacht A."/>
            <person name="Suga H."/>
            <person name="Archibald J."/>
            <person name="Ball S.G."/>
            <person name="Clark G."/>
            <person name="Dacks J."/>
            <person name="Van Der Giezen M."/>
            <person name="Tsaousis A."/>
            <person name="Roger A."/>
        </authorList>
    </citation>
    <scope>NUCLEOTIDE SEQUENCE [LARGE SCALE GENOMIC DNA]</scope>
    <source>
        <strain evidence="8">ATCC 50177 / NandII</strain>
    </source>
</reference>
<name>A0A196SFI2_BLAHN</name>
<dbReference type="InterPro" id="IPR007109">
    <property type="entry name" value="Brix"/>
</dbReference>
<evidence type="ECO:0000313" key="8">
    <source>
        <dbReference type="Proteomes" id="UP000078348"/>
    </source>
</evidence>